<comment type="caution">
    <text evidence="6">The sequence shown here is derived from an EMBL/GenBank/DDBJ whole genome shotgun (WGS) entry which is preliminary data.</text>
</comment>
<dbReference type="Gene3D" id="2.40.10.10">
    <property type="entry name" value="Trypsin-like serine proteases"/>
    <property type="match status" value="2"/>
</dbReference>
<comment type="similarity">
    <text evidence="1">Belongs to the peptidase S1C family.</text>
</comment>
<dbReference type="InterPro" id="IPR036034">
    <property type="entry name" value="PDZ_sf"/>
</dbReference>
<protein>
    <submittedName>
        <fullName evidence="6">PDZ domain-containing protein</fullName>
    </submittedName>
</protein>
<sequence>MKGAPDFSMVSTQRANAETQNMNLGAAPGYPQDQQAQAAGQHGQPAAPHIQPSQAATKEPKRWSTGALAAMLLAGAVLASGTTAVVLKETGNTSSFSSSNTSLNRTENASHTTPREVADGTVEAVAQKVLPSVVSIRVATPRSEGEGSGSIISNDGLIMTNNHVVDGAERGRSKIEVLTNDGRTLPATVVATDPASDIAVIKADGANDLQPISIGNSDDVQVGQAVVAVGSPLGLSATVTSGIVSAKNRPVQAAGERGGEGSLIDAIQTDAAINPGNSGGALVNMNGELVGIPSVIASLGSGSSDTAGSIGLGFAIPSNQAQKISRQLIDEGKVTKPVIGAQVNTVSDMAGAEIAQVMSGSPAEKAGVKDGDVVTKVNDRIVESGVGLIAAIRSYNVGDTVTLTLRPKGGGDERTVEVTLAAE</sequence>
<dbReference type="SUPFAM" id="SSF50156">
    <property type="entry name" value="PDZ domain-like"/>
    <property type="match status" value="1"/>
</dbReference>
<keyword evidence="7" id="KW-1185">Reference proteome</keyword>
<evidence type="ECO:0000313" key="7">
    <source>
        <dbReference type="Proteomes" id="UP000436181"/>
    </source>
</evidence>
<evidence type="ECO:0000259" key="5">
    <source>
        <dbReference type="PROSITE" id="PS50106"/>
    </source>
</evidence>
<dbReference type="InterPro" id="IPR043504">
    <property type="entry name" value="Peptidase_S1_PA_chymotrypsin"/>
</dbReference>
<evidence type="ECO:0000313" key="6">
    <source>
        <dbReference type="EMBL" id="KAB3523626.1"/>
    </source>
</evidence>
<evidence type="ECO:0000256" key="1">
    <source>
        <dbReference type="ARBA" id="ARBA00010541"/>
    </source>
</evidence>
<dbReference type="EMBL" id="WBZJ01000001">
    <property type="protein sequence ID" value="KAB3523626.1"/>
    <property type="molecule type" value="Genomic_DNA"/>
</dbReference>
<gene>
    <name evidence="6" type="ORF">F8377_02465</name>
</gene>
<dbReference type="PANTHER" id="PTHR43343:SF3">
    <property type="entry name" value="PROTEASE DO-LIKE 8, CHLOROPLASTIC"/>
    <property type="match status" value="1"/>
</dbReference>
<keyword evidence="3" id="KW-0378">Hydrolase</keyword>
<dbReference type="Gene3D" id="2.30.42.10">
    <property type="match status" value="1"/>
</dbReference>
<feature type="compositionally biased region" description="Low complexity" evidence="4">
    <location>
        <begin position="92"/>
        <end position="104"/>
    </location>
</feature>
<organism evidence="6 7">
    <name type="scientific">Corynebacterium zhongnanshanii</name>
    <dbReference type="NCBI Taxonomy" id="2768834"/>
    <lineage>
        <taxon>Bacteria</taxon>
        <taxon>Bacillati</taxon>
        <taxon>Actinomycetota</taxon>
        <taxon>Actinomycetes</taxon>
        <taxon>Mycobacteriales</taxon>
        <taxon>Corynebacteriaceae</taxon>
        <taxon>Corynebacterium</taxon>
    </lineage>
</organism>
<name>A0ABQ6VKG2_9CORY</name>
<dbReference type="SUPFAM" id="SSF50494">
    <property type="entry name" value="Trypsin-like serine proteases"/>
    <property type="match status" value="1"/>
</dbReference>
<dbReference type="SMART" id="SM00228">
    <property type="entry name" value="PDZ"/>
    <property type="match status" value="1"/>
</dbReference>
<dbReference type="Proteomes" id="UP000436181">
    <property type="component" value="Unassembled WGS sequence"/>
</dbReference>
<evidence type="ECO:0000256" key="3">
    <source>
        <dbReference type="ARBA" id="ARBA00022801"/>
    </source>
</evidence>
<dbReference type="InterPro" id="IPR001478">
    <property type="entry name" value="PDZ"/>
</dbReference>
<dbReference type="Pfam" id="PF13365">
    <property type="entry name" value="Trypsin_2"/>
    <property type="match status" value="1"/>
</dbReference>
<evidence type="ECO:0000256" key="2">
    <source>
        <dbReference type="ARBA" id="ARBA00022670"/>
    </source>
</evidence>
<dbReference type="InterPro" id="IPR009003">
    <property type="entry name" value="Peptidase_S1_PA"/>
</dbReference>
<dbReference type="PRINTS" id="PR00834">
    <property type="entry name" value="PROTEASES2C"/>
</dbReference>
<feature type="region of interest" description="Disordered" evidence="4">
    <location>
        <begin position="92"/>
        <end position="120"/>
    </location>
</feature>
<reference evidence="6 7" key="1">
    <citation type="submission" date="2019-10" db="EMBL/GenBank/DDBJ databases">
        <title>Corynebacterium sp novel species isolated from the respiratory tract of Marmot.</title>
        <authorList>
            <person name="Zhang G."/>
        </authorList>
    </citation>
    <scope>NUCLEOTIDE SEQUENCE [LARGE SCALE GENOMIC DNA]</scope>
    <source>
        <strain evidence="6 7">336</strain>
    </source>
</reference>
<accession>A0ABQ6VKG2</accession>
<feature type="compositionally biased region" description="Low complexity" evidence="4">
    <location>
        <begin position="25"/>
        <end position="48"/>
    </location>
</feature>
<feature type="domain" description="PDZ" evidence="5">
    <location>
        <begin position="328"/>
        <end position="409"/>
    </location>
</feature>
<keyword evidence="2" id="KW-0645">Protease</keyword>
<dbReference type="InterPro" id="IPR051201">
    <property type="entry name" value="Chloro_Bact_Ser_Proteases"/>
</dbReference>
<dbReference type="Pfam" id="PF13180">
    <property type="entry name" value="PDZ_2"/>
    <property type="match status" value="1"/>
</dbReference>
<evidence type="ECO:0000256" key="4">
    <source>
        <dbReference type="SAM" id="MobiDB-lite"/>
    </source>
</evidence>
<dbReference type="PROSITE" id="PS50106">
    <property type="entry name" value="PDZ"/>
    <property type="match status" value="1"/>
</dbReference>
<dbReference type="PANTHER" id="PTHR43343">
    <property type="entry name" value="PEPTIDASE S12"/>
    <property type="match status" value="1"/>
</dbReference>
<proteinExistence type="inferred from homology"/>
<dbReference type="InterPro" id="IPR001940">
    <property type="entry name" value="Peptidase_S1C"/>
</dbReference>
<feature type="region of interest" description="Disordered" evidence="4">
    <location>
        <begin position="23"/>
        <end position="62"/>
    </location>
</feature>